<accession>A0A0V1MDH4</accession>
<name>A0A0V1MDH4_9BILA</name>
<dbReference type="Proteomes" id="UP000054843">
    <property type="component" value="Unassembled WGS sequence"/>
</dbReference>
<dbReference type="AlphaFoldDB" id="A0A0V1MDH4"/>
<keyword evidence="2" id="KW-1185">Reference proteome</keyword>
<organism evidence="1 2">
    <name type="scientific">Trichinella papuae</name>
    <dbReference type="NCBI Taxonomy" id="268474"/>
    <lineage>
        <taxon>Eukaryota</taxon>
        <taxon>Metazoa</taxon>
        <taxon>Ecdysozoa</taxon>
        <taxon>Nematoda</taxon>
        <taxon>Enoplea</taxon>
        <taxon>Dorylaimia</taxon>
        <taxon>Trichinellida</taxon>
        <taxon>Trichinellidae</taxon>
        <taxon>Trichinella</taxon>
    </lineage>
</organism>
<evidence type="ECO:0000313" key="2">
    <source>
        <dbReference type="Proteomes" id="UP000054843"/>
    </source>
</evidence>
<comment type="caution">
    <text evidence="1">The sequence shown here is derived from an EMBL/GenBank/DDBJ whole genome shotgun (WGS) entry which is preliminary data.</text>
</comment>
<dbReference type="EMBL" id="JYDO01000126">
    <property type="protein sequence ID" value="KRZ69847.1"/>
    <property type="molecule type" value="Genomic_DNA"/>
</dbReference>
<evidence type="ECO:0000313" key="1">
    <source>
        <dbReference type="EMBL" id="KRZ69847.1"/>
    </source>
</evidence>
<feature type="non-terminal residue" evidence="1">
    <location>
        <position position="1"/>
    </location>
</feature>
<reference evidence="1 2" key="1">
    <citation type="submission" date="2015-01" db="EMBL/GenBank/DDBJ databases">
        <title>Evolution of Trichinella species and genotypes.</title>
        <authorList>
            <person name="Korhonen P.K."/>
            <person name="Edoardo P."/>
            <person name="Giuseppe L.R."/>
            <person name="Gasser R.B."/>
        </authorList>
    </citation>
    <scope>NUCLEOTIDE SEQUENCE [LARGE SCALE GENOMIC DNA]</scope>
    <source>
        <strain evidence="1">ISS1980</strain>
    </source>
</reference>
<sequence length="94" mass="10615">LIEKQTLFCEDKTLFLKTNMPSIELQTSLQYYYALLYNFPRIGIGKCVARACFVNNALVVYLLHQVSVSGNAVRKIEAKNEQTRSNPGQLADCV</sequence>
<protein>
    <submittedName>
        <fullName evidence="1">Uncharacterized protein</fullName>
    </submittedName>
</protein>
<gene>
    <name evidence="1" type="ORF">T10_8370</name>
</gene>
<proteinExistence type="predicted"/>